<sequence>MNSKEFVESLARENQEILDRLGPTETLEADDPHLDLVVLLKMALKNELEATELAARWMETTEDIQVKLAFARQIGDEAKHYRMIQDRLKDLGVNTDEFNPVAQGYSPLFNSLVTLTDTVERVSGAQFTREAIATVKNQQFVELCTARGDEVTARMYRDTIQVDEGYHHLLGRRLLERLATTPEAQERARKVARKTLELAEELQNAVREKAGIHHAPGC</sequence>
<organism evidence="1 2">
    <name type="scientific">Tectimicrobiota bacterium</name>
    <dbReference type="NCBI Taxonomy" id="2528274"/>
    <lineage>
        <taxon>Bacteria</taxon>
        <taxon>Pseudomonadati</taxon>
        <taxon>Nitrospinota/Tectimicrobiota group</taxon>
        <taxon>Candidatus Tectimicrobiota</taxon>
    </lineage>
</organism>
<comment type="caution">
    <text evidence="1">The sequence shown here is derived from an EMBL/GenBank/DDBJ whole genome shotgun (WGS) entry which is preliminary data.</text>
</comment>
<protein>
    <submittedName>
        <fullName evidence="1">Ferritin-like domain-containing protein</fullName>
    </submittedName>
</protein>
<evidence type="ECO:0000313" key="2">
    <source>
        <dbReference type="Proteomes" id="UP000741360"/>
    </source>
</evidence>
<dbReference type="Proteomes" id="UP000741360">
    <property type="component" value="Unassembled WGS sequence"/>
</dbReference>
<dbReference type="Gene3D" id="1.20.910.10">
    <property type="entry name" value="Heme oxygenase-like"/>
    <property type="match status" value="1"/>
</dbReference>
<dbReference type="EMBL" id="JACPSX010000161">
    <property type="protein sequence ID" value="MBI3015053.1"/>
    <property type="molecule type" value="Genomic_DNA"/>
</dbReference>
<accession>A0A932M0F7</accession>
<dbReference type="CDD" id="cd00657">
    <property type="entry name" value="Ferritin_like"/>
    <property type="match status" value="1"/>
</dbReference>
<reference evidence="1" key="1">
    <citation type="submission" date="2020-07" db="EMBL/GenBank/DDBJ databases">
        <title>Huge and variable diversity of episymbiotic CPR bacteria and DPANN archaea in groundwater ecosystems.</title>
        <authorList>
            <person name="He C.Y."/>
            <person name="Keren R."/>
            <person name="Whittaker M."/>
            <person name="Farag I.F."/>
            <person name="Doudna J."/>
            <person name="Cate J.H.D."/>
            <person name="Banfield J.F."/>
        </authorList>
    </citation>
    <scope>NUCLEOTIDE SEQUENCE</scope>
    <source>
        <strain evidence="1">NC_groundwater_717_Ag_S-0.2um_59_8</strain>
    </source>
</reference>
<dbReference type="AlphaFoldDB" id="A0A932M0F7"/>
<evidence type="ECO:0000313" key="1">
    <source>
        <dbReference type="EMBL" id="MBI3015053.1"/>
    </source>
</evidence>
<dbReference type="InterPro" id="IPR009078">
    <property type="entry name" value="Ferritin-like_SF"/>
</dbReference>
<dbReference type="InterPro" id="IPR016084">
    <property type="entry name" value="Haem_Oase-like_multi-hlx"/>
</dbReference>
<name>A0A932M0F7_UNCTE</name>
<proteinExistence type="predicted"/>
<gene>
    <name evidence="1" type="ORF">HYY65_08365</name>
</gene>
<dbReference type="SUPFAM" id="SSF47240">
    <property type="entry name" value="Ferritin-like"/>
    <property type="match status" value="1"/>
</dbReference>